<feature type="compositionally biased region" description="Gly residues" evidence="7">
    <location>
        <begin position="960"/>
        <end position="979"/>
    </location>
</feature>
<feature type="compositionally biased region" description="Gly residues" evidence="7">
    <location>
        <begin position="990"/>
        <end position="1003"/>
    </location>
</feature>
<sequence>SESRRALNHLLVQFITRLCTVVTAIGPALLADLHPRAQSIQHLRPRLPHQASQAYDVSESGWPEAAGAQSTGSTTKRFIFHCCAAVSEEQEPSESPAHCSFTPATTSCLSLRRIVDDKVRRLTALFTTGLSSRLLLFEPTCSLPEHCYTPRSITGGAAIHHARTEARHCRATATRVHPPPTEPFAREIQDLRRSIMQSQAHSRKRPAPGTSPMVQQQPTPPQPAYSYQQMSENPDFSNFDFSQHFNPDQSQNFNDPIFSPNNDFAYLQNTSQPAAYGGNVTAPASASTDLIRRPRGQQLAAPGSAQQQEQWNGGFGGMNGQNEDDDEQDLDRKVQLAKRDAQGKRKQIPPFVQKLSSFLDSSHTDLIRWSDDGRSFIVLDEDEFARTLIPELFKHNNYASFVRQLNMYGFHKTVNITDGSLRQSEKARKGVKPPSMYSHPYFRKNRPDLLWLIQKPSTKSGAKRKRDGAIKDDYASDDERSYSPGPAGAPVGELPAPGPSGGDGASGQEMATLPRNELTSVRHELQRLQSQQRFISKMITQLKEQNDAFYRQASAFQALHDRHENSINAILTFLATFYNRSLESHGGAQNLVNLFNSNVQNQNQEQDRVVEEFNDVASENNGQVQRFPKKPQLLLGAGPVASYQQQMARQQRCQASTQPNSERSSLSPPHGGSQRGSASSARPERPSNLKPNSSASPVVKTDAPTPNMLNQVPENDQMMSLINSVNATNANTPSTAAPAFDFTSALDHYQNANGNAPLTPQQRDDMLALMAANQQHSGNNSSNSNHRPDKNALVSPQPPAMPDLEQLKQTQQQLDMLTNLQKQQDEKVQELNRKLQPLSPTGAIPGLHGQPAAPDDNPFDFPGAPGDYDPNAFIDFDDGSWGGPSTSSHHPGTTAAAAGGGNGGQNNDDDDDDAALNFDFGNGPIGTGETGDINWDFTNDSGGDMFQTAAGSGSGSGMGFGGNYPGGTPGGGAGGFGGEGLDDGVDVGFDDGGGGGGGGRVES</sequence>
<dbReference type="Pfam" id="PF00447">
    <property type="entry name" value="HSF_DNA-bind"/>
    <property type="match status" value="1"/>
</dbReference>
<accession>A0A3M7DRY9</accession>
<evidence type="ECO:0000256" key="5">
    <source>
        <dbReference type="RuleBase" id="RU004020"/>
    </source>
</evidence>
<dbReference type="VEuPathDB" id="FungiDB:BTJ68_13521"/>
<evidence type="ECO:0000313" key="11">
    <source>
        <dbReference type="Proteomes" id="UP000281468"/>
    </source>
</evidence>
<dbReference type="InterPro" id="IPR000232">
    <property type="entry name" value="HSF_DNA-bd"/>
</dbReference>
<feature type="region of interest" description="Disordered" evidence="7">
    <location>
        <begin position="421"/>
        <end position="440"/>
    </location>
</feature>
<keyword evidence="3" id="KW-0238">DNA-binding</keyword>
<dbReference type="GO" id="GO:0005634">
    <property type="term" value="C:nucleus"/>
    <property type="evidence" value="ECO:0007669"/>
    <property type="project" value="UniProtKB-SubCell"/>
</dbReference>
<evidence type="ECO:0000256" key="4">
    <source>
        <dbReference type="ARBA" id="ARBA00023242"/>
    </source>
</evidence>
<feature type="region of interest" description="Disordered" evidence="7">
    <location>
        <begin position="837"/>
        <end position="863"/>
    </location>
</feature>
<dbReference type="AlphaFoldDB" id="A0A3M7DRY9"/>
<dbReference type="SUPFAM" id="SSF46785">
    <property type="entry name" value="Winged helix' DNA-binding domain"/>
    <property type="match status" value="1"/>
</dbReference>
<keyword evidence="8" id="KW-0732">Signal</keyword>
<dbReference type="EMBL" id="QWIQ01001296">
    <property type="protein sequence ID" value="RMY67151.1"/>
    <property type="molecule type" value="Genomic_DNA"/>
</dbReference>
<feature type="region of interest" description="Disordered" evidence="7">
    <location>
        <begin position="196"/>
        <end position="265"/>
    </location>
</feature>
<evidence type="ECO:0000256" key="2">
    <source>
        <dbReference type="ARBA" id="ARBA00006403"/>
    </source>
</evidence>
<dbReference type="SMART" id="SM00415">
    <property type="entry name" value="HSF"/>
    <property type="match status" value="1"/>
</dbReference>
<feature type="region of interest" description="Disordered" evidence="7">
    <location>
        <begin position="456"/>
        <end position="509"/>
    </location>
</feature>
<evidence type="ECO:0000259" key="9">
    <source>
        <dbReference type="SMART" id="SM00415"/>
    </source>
</evidence>
<feature type="compositionally biased region" description="Polar residues" evidence="7">
    <location>
        <begin position="225"/>
        <end position="265"/>
    </location>
</feature>
<feature type="compositionally biased region" description="Low complexity" evidence="7">
    <location>
        <begin position="671"/>
        <end position="681"/>
    </location>
</feature>
<keyword evidence="4" id="KW-0539">Nucleus</keyword>
<feature type="region of interest" description="Disordered" evidence="7">
    <location>
        <begin position="877"/>
        <end position="912"/>
    </location>
</feature>
<dbReference type="Gene3D" id="1.10.10.10">
    <property type="entry name" value="Winged helix-like DNA-binding domain superfamily/Winged helix DNA-binding domain"/>
    <property type="match status" value="1"/>
</dbReference>
<feature type="compositionally biased region" description="Low complexity" evidence="7">
    <location>
        <begin position="644"/>
        <end position="655"/>
    </location>
</feature>
<feature type="domain" description="HSF-type DNA-binding" evidence="9">
    <location>
        <begin position="347"/>
        <end position="456"/>
    </location>
</feature>
<keyword evidence="6" id="KW-0175">Coiled coil</keyword>
<dbReference type="Proteomes" id="UP000281468">
    <property type="component" value="Unassembled WGS sequence"/>
</dbReference>
<protein>
    <recommendedName>
        <fullName evidence="9">HSF-type DNA-binding domain-containing protein</fullName>
    </recommendedName>
</protein>
<name>A0A3M7DRY9_HORWE</name>
<evidence type="ECO:0000256" key="7">
    <source>
        <dbReference type="SAM" id="MobiDB-lite"/>
    </source>
</evidence>
<dbReference type="PANTHER" id="PTHR10015">
    <property type="entry name" value="HEAT SHOCK TRANSCRIPTION FACTOR"/>
    <property type="match status" value="1"/>
</dbReference>
<dbReference type="FunFam" id="1.10.10.10:FF:000173">
    <property type="entry name" value="Heat shock transcription factor Hsf1"/>
    <property type="match status" value="1"/>
</dbReference>
<feature type="compositionally biased region" description="Polar residues" evidence="7">
    <location>
        <begin position="656"/>
        <end position="667"/>
    </location>
</feature>
<dbReference type="InterPro" id="IPR036390">
    <property type="entry name" value="WH_DNA-bd_sf"/>
</dbReference>
<dbReference type="PRINTS" id="PR00056">
    <property type="entry name" value="HSFDOMAIN"/>
</dbReference>
<comment type="caution">
    <text evidence="10">The sequence shown here is derived from an EMBL/GenBank/DDBJ whole genome shotgun (WGS) entry which is preliminary data.</text>
</comment>
<feature type="region of interest" description="Disordered" evidence="7">
    <location>
        <begin position="643"/>
        <end position="712"/>
    </location>
</feature>
<feature type="chain" id="PRO_5018169038" description="HSF-type DNA-binding domain-containing protein" evidence="8">
    <location>
        <begin position="25"/>
        <end position="1003"/>
    </location>
</feature>
<feature type="signal peptide" evidence="8">
    <location>
        <begin position="1"/>
        <end position="24"/>
    </location>
</feature>
<feature type="region of interest" description="Disordered" evidence="7">
    <location>
        <begin position="774"/>
        <end position="802"/>
    </location>
</feature>
<reference evidence="10 11" key="1">
    <citation type="journal article" date="2018" name="BMC Genomics">
        <title>Genomic evidence for intraspecific hybridization in a clonal and extremely halotolerant yeast.</title>
        <authorList>
            <person name="Gostincar C."/>
            <person name="Stajich J.E."/>
            <person name="Zupancic J."/>
            <person name="Zalar P."/>
            <person name="Gunde-Cimerman N."/>
        </authorList>
    </citation>
    <scope>NUCLEOTIDE SEQUENCE [LARGE SCALE GENOMIC DNA]</scope>
    <source>
        <strain evidence="10 11">EXF-171</strain>
    </source>
</reference>
<evidence type="ECO:0000256" key="6">
    <source>
        <dbReference type="SAM" id="Coils"/>
    </source>
</evidence>
<comment type="similarity">
    <text evidence="2 5">Belongs to the HSF family.</text>
</comment>
<dbReference type="InterPro" id="IPR036388">
    <property type="entry name" value="WH-like_DNA-bd_sf"/>
</dbReference>
<evidence type="ECO:0000256" key="8">
    <source>
        <dbReference type="SAM" id="SignalP"/>
    </source>
</evidence>
<feature type="compositionally biased region" description="Low complexity" evidence="7">
    <location>
        <begin position="851"/>
        <end position="863"/>
    </location>
</feature>
<evidence type="ECO:0000256" key="1">
    <source>
        <dbReference type="ARBA" id="ARBA00004123"/>
    </source>
</evidence>
<proteinExistence type="inferred from homology"/>
<feature type="region of interest" description="Disordered" evidence="7">
    <location>
        <begin position="960"/>
        <end position="1003"/>
    </location>
</feature>
<gene>
    <name evidence="10" type="ORF">D0862_15115</name>
</gene>
<dbReference type="GO" id="GO:0043565">
    <property type="term" value="F:sequence-specific DNA binding"/>
    <property type="evidence" value="ECO:0007669"/>
    <property type="project" value="InterPro"/>
</dbReference>
<feature type="compositionally biased region" description="Basic and acidic residues" evidence="7">
    <location>
        <begin position="467"/>
        <end position="481"/>
    </location>
</feature>
<comment type="subcellular location">
    <subcellularLocation>
        <location evidence="1">Nucleus</location>
    </subcellularLocation>
</comment>
<dbReference type="GO" id="GO:0003700">
    <property type="term" value="F:DNA-binding transcription factor activity"/>
    <property type="evidence" value="ECO:0007669"/>
    <property type="project" value="InterPro"/>
</dbReference>
<feature type="non-terminal residue" evidence="10">
    <location>
        <position position="1003"/>
    </location>
</feature>
<organism evidence="10 11">
    <name type="scientific">Hortaea werneckii</name>
    <name type="common">Black yeast</name>
    <name type="synonym">Cladosporium werneckii</name>
    <dbReference type="NCBI Taxonomy" id="91943"/>
    <lineage>
        <taxon>Eukaryota</taxon>
        <taxon>Fungi</taxon>
        <taxon>Dikarya</taxon>
        <taxon>Ascomycota</taxon>
        <taxon>Pezizomycotina</taxon>
        <taxon>Dothideomycetes</taxon>
        <taxon>Dothideomycetidae</taxon>
        <taxon>Mycosphaerellales</taxon>
        <taxon>Teratosphaeriaceae</taxon>
        <taxon>Hortaea</taxon>
    </lineage>
</organism>
<feature type="coiled-coil region" evidence="6">
    <location>
        <begin position="807"/>
        <end position="834"/>
    </location>
</feature>
<evidence type="ECO:0000313" key="10">
    <source>
        <dbReference type="EMBL" id="RMY67151.1"/>
    </source>
</evidence>
<dbReference type="PANTHER" id="PTHR10015:SF427">
    <property type="entry name" value="HEAT SHOCK FACTOR PROTEIN"/>
    <property type="match status" value="1"/>
</dbReference>
<feature type="compositionally biased region" description="Acidic residues" evidence="7">
    <location>
        <begin position="980"/>
        <end position="989"/>
    </location>
</feature>
<evidence type="ECO:0000256" key="3">
    <source>
        <dbReference type="ARBA" id="ARBA00023125"/>
    </source>
</evidence>
<feature type="region of interest" description="Disordered" evidence="7">
    <location>
        <begin position="297"/>
        <end position="330"/>
    </location>
</feature>
<feature type="non-terminal residue" evidence="10">
    <location>
        <position position="1"/>
    </location>
</feature>